<dbReference type="VEuPathDB" id="CryptoDB:CMU_021070"/>
<keyword evidence="2" id="KW-1185">Reference proteome</keyword>
<dbReference type="EMBL" id="DS989739">
    <property type="protein sequence ID" value="EEA08344.1"/>
    <property type="molecule type" value="Genomic_DNA"/>
</dbReference>
<dbReference type="GeneID" id="6997830"/>
<protein>
    <submittedName>
        <fullName evidence="1">Uncharacterized protein</fullName>
    </submittedName>
</protein>
<name>B6AJF3_CRYMR</name>
<gene>
    <name evidence="1" type="ORF">CMU_021070</name>
</gene>
<evidence type="ECO:0000313" key="2">
    <source>
        <dbReference type="Proteomes" id="UP000001460"/>
    </source>
</evidence>
<reference evidence="1" key="1">
    <citation type="submission" date="2008-06" db="EMBL/GenBank/DDBJ databases">
        <authorList>
            <person name="Lorenzi H."/>
            <person name="Inman J."/>
            <person name="Miller J."/>
            <person name="Schobel S."/>
            <person name="Amedeo P."/>
            <person name="Caler E.V."/>
            <person name="da Silva J."/>
        </authorList>
    </citation>
    <scope>NUCLEOTIDE SEQUENCE [LARGE SCALE GENOMIC DNA]</scope>
    <source>
        <strain evidence="1">RN66</strain>
    </source>
</reference>
<dbReference type="Proteomes" id="UP000001460">
    <property type="component" value="Unassembled WGS sequence"/>
</dbReference>
<dbReference type="RefSeq" id="XP_002142693.1">
    <property type="nucleotide sequence ID" value="XM_002142657.1"/>
</dbReference>
<dbReference type="AlphaFoldDB" id="B6AJF3"/>
<evidence type="ECO:0000313" key="1">
    <source>
        <dbReference type="EMBL" id="EEA08344.1"/>
    </source>
</evidence>
<accession>B6AJF3</accession>
<dbReference type="OrthoDB" id="344256at2759"/>
<proteinExistence type="predicted"/>
<organism evidence="1 2">
    <name type="scientific">Cryptosporidium muris (strain RN66)</name>
    <dbReference type="NCBI Taxonomy" id="441375"/>
    <lineage>
        <taxon>Eukaryota</taxon>
        <taxon>Sar</taxon>
        <taxon>Alveolata</taxon>
        <taxon>Apicomplexa</taxon>
        <taxon>Conoidasida</taxon>
        <taxon>Coccidia</taxon>
        <taxon>Eucoccidiorida</taxon>
        <taxon>Eimeriorina</taxon>
        <taxon>Cryptosporidiidae</taxon>
        <taxon>Cryptosporidium</taxon>
    </lineage>
</organism>
<sequence>MNAIRRSIVHFRKDNAKWRWRQGDWIAHLSGLTPMAPAMRQKYIKEICNLTPVHVCPFNITLNATELIIEENKLSLLRYKKELREKSKIVPKK</sequence>